<keyword evidence="1" id="KW-0472">Membrane</keyword>
<name>A0A1S6IRH4_9LACT</name>
<dbReference type="RefSeq" id="WP_062471168.1">
    <property type="nucleotide sequence ID" value="NZ_BBYN01000027.1"/>
</dbReference>
<keyword evidence="1" id="KW-0812">Transmembrane</keyword>
<dbReference type="OrthoDB" id="2168321at2"/>
<sequence>MNKNRNNGTWLMKIVWLAGLVLVIFGHNYLAQTILWRLSTPNNRLLLAWVQFLLPFVTGIYLSLIFLWSQFKARDASLFYLIALPTFILAIFAPLMVTFPIPLLPHPFIWLVEVLNQEGYLALVAGLTFLPSRH</sequence>
<protein>
    <recommendedName>
        <fullName evidence="4">Acyltransferase 3 domain-containing protein</fullName>
    </recommendedName>
</protein>
<evidence type="ECO:0000256" key="1">
    <source>
        <dbReference type="SAM" id="Phobius"/>
    </source>
</evidence>
<dbReference type="AlphaFoldDB" id="A0A1S6IRH4"/>
<dbReference type="Proteomes" id="UP000188993">
    <property type="component" value="Chromosome"/>
</dbReference>
<dbReference type="KEGG" id="jda:BW727_101715"/>
<evidence type="ECO:0008006" key="4">
    <source>
        <dbReference type="Google" id="ProtNLM"/>
    </source>
</evidence>
<proteinExistence type="predicted"/>
<feature type="transmembrane region" description="Helical" evidence="1">
    <location>
        <begin position="46"/>
        <end position="67"/>
    </location>
</feature>
<feature type="transmembrane region" description="Helical" evidence="1">
    <location>
        <begin position="79"/>
        <end position="102"/>
    </location>
</feature>
<accession>A0A1S6IRH4</accession>
<gene>
    <name evidence="2" type="ORF">BW727_101715</name>
</gene>
<keyword evidence="1" id="KW-1133">Transmembrane helix</keyword>
<evidence type="ECO:0000313" key="2">
    <source>
        <dbReference type="EMBL" id="AQS54080.1"/>
    </source>
</evidence>
<organism evidence="2 3">
    <name type="scientific">Jeotgalibaca dankookensis</name>
    <dbReference type="NCBI Taxonomy" id="708126"/>
    <lineage>
        <taxon>Bacteria</taxon>
        <taxon>Bacillati</taxon>
        <taxon>Bacillota</taxon>
        <taxon>Bacilli</taxon>
        <taxon>Lactobacillales</taxon>
        <taxon>Carnobacteriaceae</taxon>
        <taxon>Jeotgalibaca</taxon>
    </lineage>
</organism>
<evidence type="ECO:0000313" key="3">
    <source>
        <dbReference type="Proteomes" id="UP000188993"/>
    </source>
</evidence>
<reference evidence="2 3" key="1">
    <citation type="journal article" date="2014" name="Int. J. Syst. Evol. Microbiol.">
        <title>Jeotgalibaca dankookensis gen. nov., sp. nov., a member of the family Carnobacteriaceae, isolated from seujeot (Korean traditional food).</title>
        <authorList>
            <person name="Lee D.G."/>
            <person name="Trujillo M.E."/>
            <person name="Kang H."/>
            <person name="Ahn T.Y."/>
        </authorList>
    </citation>
    <scope>NUCLEOTIDE SEQUENCE [LARGE SCALE GENOMIC DNA]</scope>
    <source>
        <strain evidence="2 3">EX-07</strain>
    </source>
</reference>
<feature type="transmembrane region" description="Helical" evidence="1">
    <location>
        <begin position="108"/>
        <end position="130"/>
    </location>
</feature>
<keyword evidence="3" id="KW-1185">Reference proteome</keyword>
<dbReference type="STRING" id="708126.BW727_101715"/>
<dbReference type="EMBL" id="CP019728">
    <property type="protein sequence ID" value="AQS54080.1"/>
    <property type="molecule type" value="Genomic_DNA"/>
</dbReference>